<dbReference type="GO" id="GO:0030246">
    <property type="term" value="F:carbohydrate binding"/>
    <property type="evidence" value="ECO:0007669"/>
    <property type="project" value="InterPro"/>
</dbReference>
<comment type="similarity">
    <text evidence="1">Belongs to the glycosyl hydrolase 38 family.</text>
</comment>
<evidence type="ECO:0000256" key="1">
    <source>
        <dbReference type="ARBA" id="ARBA00009792"/>
    </source>
</evidence>
<dbReference type="GO" id="GO:0004559">
    <property type="term" value="F:alpha-mannosidase activity"/>
    <property type="evidence" value="ECO:0007669"/>
    <property type="project" value="InterPro"/>
</dbReference>
<keyword evidence="2" id="KW-0479">Metal-binding</keyword>
<dbReference type="Gene3D" id="2.60.40.2220">
    <property type="match status" value="1"/>
</dbReference>
<accession>A0A6B8RFT9</accession>
<dbReference type="Proteomes" id="UP000426246">
    <property type="component" value="Chromosome"/>
</dbReference>
<dbReference type="GO" id="GO:0006013">
    <property type="term" value="P:mannose metabolic process"/>
    <property type="evidence" value="ECO:0007669"/>
    <property type="project" value="InterPro"/>
</dbReference>
<protein>
    <submittedName>
        <fullName evidence="6">Alpha-mannosidase</fullName>
    </submittedName>
</protein>
<dbReference type="SUPFAM" id="SSF74650">
    <property type="entry name" value="Galactose mutarotase-like"/>
    <property type="match status" value="1"/>
</dbReference>
<keyword evidence="7" id="KW-1185">Reference proteome</keyword>
<dbReference type="InterPro" id="IPR011330">
    <property type="entry name" value="Glyco_hydro/deAcase_b/a-brl"/>
</dbReference>
<organism evidence="6 7">
    <name type="scientific">Paenibacillus psychroresistens</name>
    <dbReference type="NCBI Taxonomy" id="1778678"/>
    <lineage>
        <taxon>Bacteria</taxon>
        <taxon>Bacillati</taxon>
        <taxon>Bacillota</taxon>
        <taxon>Bacilli</taxon>
        <taxon>Bacillales</taxon>
        <taxon>Paenibacillaceae</taxon>
        <taxon>Paenibacillus</taxon>
    </lineage>
</organism>
<evidence type="ECO:0000259" key="5">
    <source>
        <dbReference type="SMART" id="SM00872"/>
    </source>
</evidence>
<reference evidence="7" key="1">
    <citation type="submission" date="2018-11" db="EMBL/GenBank/DDBJ databases">
        <title>Complete genome sequence of Paenibacillus sp. ML311-T8.</title>
        <authorList>
            <person name="Nam Y.-D."/>
            <person name="Kang J."/>
            <person name="Chung W.-H."/>
            <person name="Park Y.S."/>
        </authorList>
    </citation>
    <scope>NUCLEOTIDE SEQUENCE [LARGE SCALE GENOMIC DNA]</scope>
    <source>
        <strain evidence="7">ML311-T8</strain>
    </source>
</reference>
<sequence>MFWTVEKLQKRISELSKYRYKDTVELNSWVYKEDQEKRIGAYPPNNLDTDRIVSKGDRWEGRDLYVWLRKSVEIPNAWKDRTIVGLFDFGKTGSGHNSGFESLLFIDGKPYQGVDSNHIEVFLPADLIGKEVDFCFRLWSGLEGWEVPGKLNHVFKEAALAVLDERVDSLYYTSYAVLESAKLLRDDQTERHELLKMLNRIFLMIDWSKPGSDIFYSSLYEAELHLQEELKKLAKIHPVTIHCIGHTHIDVAWLWRLSHTREKSARSFSTVLRLMEKYPEYIFLQTQPQLYEYIKYDYPEIYEQIKQRVKEGRWEVGGAMWLEADCNLTSGESIVRQILYGTRFFQEEFGVSCNYVWLPDVFGYSWALPQILKKSGIDTFMTTKISWNQYNRMPHDTFQWQGIDGSKVLTHFVTTPEIPGSKVWWYTYNGMTDPFAVKGIWDTYRDKTINNELLLSYGYGDGGGGVNRDMLEVRRRLESMPGIPHAVTGRADDYFTQLQETFQNTDQYVHTWDGELYLEYHRGTYTSQAYNKKMNRKLELLYREVEWLQSVACIANGSWTGYETERLKEGWRTIMRNQFHDIIPGSSIPEVYADSRIEYAAAELIGHRNWREAANTLKDQSVKAESEVPNNEPLPFTVFNSSGFERTDLLKVTLKETAEAGDWLDKDGKGLVSQRFGDEWTVRVVGIPSLGAKTVFFQPIEQLILTKKADTPFVLADRVLTTSHYIMEWNEAGQLKRLYDRDTKREVLSEGKNGNVLQVFEDKPLAHEAWDIDLFYQEKMQEIITLTDFELLDNGPLSASMKFVWSYGDSTIEQKLTVYENSRRIDFQTRVDWQESQQLLKVAFPVSIRATEATYDIQFGNVKRPTHWNTSWDYARFESVGHQWVDLSERGYGVSLLNDCKYGHDIKDNIIRLSLIKSPIFPDPLADRGEHLFTYALLPHIGDWVEGRTQQEAWMLNNPLSQIQGDTIIADKSLMRTDAANVMIDAIKKAEDSDALVLRLHEFTGASSALRLESDFLIQSWQECDLMERPCGEISKEPTIDVEIKPYEIKTFLIKVISS</sequence>
<dbReference type="PANTHER" id="PTHR46017:SF1">
    <property type="entry name" value="ALPHA-MANNOSIDASE 2C1"/>
    <property type="match status" value="1"/>
</dbReference>
<dbReference type="SMART" id="SM00872">
    <property type="entry name" value="Alpha-mann_mid"/>
    <property type="match status" value="1"/>
</dbReference>
<dbReference type="PANTHER" id="PTHR46017">
    <property type="entry name" value="ALPHA-MANNOSIDASE 2C1"/>
    <property type="match status" value="1"/>
</dbReference>
<dbReference type="InterPro" id="IPR027291">
    <property type="entry name" value="Glyco_hydro_38_N_sf"/>
</dbReference>
<dbReference type="EMBL" id="CP034235">
    <property type="protein sequence ID" value="QGQ94445.1"/>
    <property type="molecule type" value="Genomic_DNA"/>
</dbReference>
<dbReference type="Pfam" id="PF07748">
    <property type="entry name" value="Glyco_hydro_38C"/>
    <property type="match status" value="1"/>
</dbReference>
<dbReference type="InterPro" id="IPR000602">
    <property type="entry name" value="Glyco_hydro_38_N"/>
</dbReference>
<evidence type="ECO:0000313" key="7">
    <source>
        <dbReference type="Proteomes" id="UP000426246"/>
    </source>
</evidence>
<dbReference type="InterPro" id="IPR028995">
    <property type="entry name" value="Glyco_hydro_57/38_cen_sf"/>
</dbReference>
<dbReference type="RefSeq" id="WP_155699448.1">
    <property type="nucleotide sequence ID" value="NZ_CP034235.1"/>
</dbReference>
<keyword evidence="4" id="KW-0326">Glycosidase</keyword>
<dbReference type="Pfam" id="PF01074">
    <property type="entry name" value="Glyco_hydro_38N"/>
    <property type="match status" value="1"/>
</dbReference>
<proteinExistence type="inferred from homology"/>
<dbReference type="AlphaFoldDB" id="A0A6B8RFT9"/>
<dbReference type="FunFam" id="3.20.110.10:FF:000002">
    <property type="entry name" value="alpha-mannosidase 2C1 isoform X1"/>
    <property type="match status" value="1"/>
</dbReference>
<keyword evidence="3" id="KW-0378">Hydrolase</keyword>
<evidence type="ECO:0000313" key="6">
    <source>
        <dbReference type="EMBL" id="QGQ94445.1"/>
    </source>
</evidence>
<dbReference type="InterPro" id="IPR011013">
    <property type="entry name" value="Gal_mutarotase_sf_dom"/>
</dbReference>
<dbReference type="KEGG" id="ppsc:EHS13_05770"/>
<dbReference type="Pfam" id="PF17677">
    <property type="entry name" value="Glyco_hydro38C2"/>
    <property type="match status" value="1"/>
</dbReference>
<dbReference type="Gene3D" id="1.20.1270.50">
    <property type="entry name" value="Glycoside hydrolase family 38, central domain"/>
    <property type="match status" value="1"/>
</dbReference>
<gene>
    <name evidence="6" type="ORF">EHS13_05770</name>
</gene>
<dbReference type="Gene3D" id="2.70.98.30">
    <property type="entry name" value="Golgi alpha-mannosidase II, domain 4"/>
    <property type="match status" value="1"/>
</dbReference>
<dbReference type="GO" id="GO:0009313">
    <property type="term" value="P:oligosaccharide catabolic process"/>
    <property type="evidence" value="ECO:0007669"/>
    <property type="project" value="TreeGrafter"/>
</dbReference>
<evidence type="ECO:0000256" key="3">
    <source>
        <dbReference type="ARBA" id="ARBA00022801"/>
    </source>
</evidence>
<evidence type="ECO:0000256" key="4">
    <source>
        <dbReference type="ARBA" id="ARBA00023295"/>
    </source>
</evidence>
<dbReference type="GO" id="GO:0046872">
    <property type="term" value="F:metal ion binding"/>
    <property type="evidence" value="ECO:0007669"/>
    <property type="project" value="UniProtKB-KW"/>
</dbReference>
<evidence type="ECO:0000256" key="2">
    <source>
        <dbReference type="ARBA" id="ARBA00022723"/>
    </source>
</evidence>
<dbReference type="Pfam" id="PF09261">
    <property type="entry name" value="Alpha-mann_mid"/>
    <property type="match status" value="1"/>
</dbReference>
<dbReference type="CDD" id="cd10789">
    <property type="entry name" value="GH38N_AMII_ER_cytosolic"/>
    <property type="match status" value="1"/>
</dbReference>
<dbReference type="SUPFAM" id="SSF88713">
    <property type="entry name" value="Glycoside hydrolase/deacetylase"/>
    <property type="match status" value="1"/>
</dbReference>
<dbReference type="InterPro" id="IPR015341">
    <property type="entry name" value="Glyco_hydro_38_cen"/>
</dbReference>
<dbReference type="InterPro" id="IPR037094">
    <property type="entry name" value="Glyco_hydro_38_cen_sf"/>
</dbReference>
<dbReference type="SUPFAM" id="SSF88688">
    <property type="entry name" value="Families 57/38 glycoside transferase middle domain"/>
    <property type="match status" value="1"/>
</dbReference>
<dbReference type="Gene3D" id="3.20.110.10">
    <property type="entry name" value="Glycoside hydrolase 38, N terminal domain"/>
    <property type="match status" value="1"/>
</dbReference>
<dbReference type="FunFam" id="1.20.1270.50:FF:000004">
    <property type="entry name" value="alpha-mannosidase 2C1 isoform X1"/>
    <property type="match status" value="1"/>
</dbReference>
<dbReference type="InterPro" id="IPR011682">
    <property type="entry name" value="Glyco_hydro_38_C"/>
</dbReference>
<dbReference type="FunFam" id="2.70.98.30:FF:000010">
    <property type="entry name" value="Cytosolic alpha-mannosidase"/>
    <property type="match status" value="1"/>
</dbReference>
<dbReference type="InterPro" id="IPR041147">
    <property type="entry name" value="GH38_C"/>
</dbReference>
<name>A0A6B8RFT9_9BACL</name>
<dbReference type="OrthoDB" id="9772207at2"/>
<feature type="domain" description="Glycoside hydrolase family 38 central" evidence="5">
    <location>
        <begin position="519"/>
        <end position="599"/>
    </location>
</feature>